<reference evidence="2" key="1">
    <citation type="journal article" date="2020" name="bioRxiv">
        <title>Chromosome-level reference genome of the European wasp spider Argiope bruennichi: a resource for studies on range expansion and evolutionary adaptation.</title>
        <authorList>
            <person name="Sheffer M.M."/>
            <person name="Hoppe A."/>
            <person name="Krehenwinkel H."/>
            <person name="Uhl G."/>
            <person name="Kuss A.W."/>
            <person name="Jensen L."/>
            <person name="Jensen C."/>
            <person name="Gillespie R.G."/>
            <person name="Hoff K.J."/>
            <person name="Prost S."/>
        </authorList>
    </citation>
    <scope>NUCLEOTIDE SEQUENCE</scope>
</reference>
<protein>
    <submittedName>
        <fullName evidence="2">Uncharacterized protein</fullName>
    </submittedName>
</protein>
<gene>
    <name evidence="2" type="ORF">HNY73_009670</name>
</gene>
<dbReference type="EMBL" id="JABXBU010000015">
    <property type="protein sequence ID" value="KAF8788136.1"/>
    <property type="molecule type" value="Genomic_DNA"/>
</dbReference>
<sequence>MEWNWCRRKMMTNREPDSTTIVIFLSNGFLSWVLTYISSLSGVPRQPTIVWAQITNQDNPELGKLVFFMAPLKLWNDNFFLVAKFIIQN</sequence>
<dbReference type="AlphaFoldDB" id="A0A8T0FAC9"/>
<keyword evidence="1" id="KW-1133">Transmembrane helix</keyword>
<evidence type="ECO:0000313" key="3">
    <source>
        <dbReference type="Proteomes" id="UP000807504"/>
    </source>
</evidence>
<feature type="transmembrane region" description="Helical" evidence="1">
    <location>
        <begin position="21"/>
        <end position="39"/>
    </location>
</feature>
<dbReference type="Proteomes" id="UP000807504">
    <property type="component" value="Unassembled WGS sequence"/>
</dbReference>
<keyword evidence="1" id="KW-0472">Membrane</keyword>
<evidence type="ECO:0000313" key="2">
    <source>
        <dbReference type="EMBL" id="KAF8788136.1"/>
    </source>
</evidence>
<organism evidence="2 3">
    <name type="scientific">Argiope bruennichi</name>
    <name type="common">Wasp spider</name>
    <name type="synonym">Aranea bruennichi</name>
    <dbReference type="NCBI Taxonomy" id="94029"/>
    <lineage>
        <taxon>Eukaryota</taxon>
        <taxon>Metazoa</taxon>
        <taxon>Ecdysozoa</taxon>
        <taxon>Arthropoda</taxon>
        <taxon>Chelicerata</taxon>
        <taxon>Arachnida</taxon>
        <taxon>Araneae</taxon>
        <taxon>Araneomorphae</taxon>
        <taxon>Entelegynae</taxon>
        <taxon>Araneoidea</taxon>
        <taxon>Araneidae</taxon>
        <taxon>Argiope</taxon>
    </lineage>
</organism>
<evidence type="ECO:0000256" key="1">
    <source>
        <dbReference type="SAM" id="Phobius"/>
    </source>
</evidence>
<name>A0A8T0FAC9_ARGBR</name>
<keyword evidence="1" id="KW-0812">Transmembrane</keyword>
<accession>A0A8T0FAC9</accession>
<proteinExistence type="predicted"/>
<reference evidence="2" key="2">
    <citation type="submission" date="2020-06" db="EMBL/GenBank/DDBJ databases">
        <authorList>
            <person name="Sheffer M."/>
        </authorList>
    </citation>
    <scope>NUCLEOTIDE SEQUENCE</scope>
</reference>
<comment type="caution">
    <text evidence="2">The sequence shown here is derived from an EMBL/GenBank/DDBJ whole genome shotgun (WGS) entry which is preliminary data.</text>
</comment>
<keyword evidence="3" id="KW-1185">Reference proteome</keyword>